<sequence length="145" mass="16413">MYAKRAFVHWYACEGMEECEFSDTLKNLLLGKKIIAKLYFLSANNFTFPPDNFTNPADNFTFPADPKILWYYLTWEPKSWAKSAGNVFPAEFTQKSAAKSEAKFKVLVMAELATKKVGAEPGLVSRLAGGWLRPCLHIIMHCPIN</sequence>
<protein>
    <submittedName>
        <fullName evidence="5">Tubulin domain protein, putative</fullName>
    </submittedName>
</protein>
<keyword evidence="3" id="KW-0547">Nucleotide-binding</keyword>
<dbReference type="GO" id="GO:0005525">
    <property type="term" value="F:GTP binding"/>
    <property type="evidence" value="ECO:0007669"/>
    <property type="project" value="UniProtKB-KW"/>
</dbReference>
<dbReference type="Gene3D" id="1.10.287.600">
    <property type="entry name" value="Helix hairpin bin"/>
    <property type="match status" value="1"/>
</dbReference>
<dbReference type="SUPFAM" id="SSF55307">
    <property type="entry name" value="Tubulin C-terminal domain-like"/>
    <property type="match status" value="1"/>
</dbReference>
<dbReference type="GO" id="GO:0005874">
    <property type="term" value="C:microtubule"/>
    <property type="evidence" value="ECO:0007669"/>
    <property type="project" value="UniProtKB-KW"/>
</dbReference>
<evidence type="ECO:0000256" key="2">
    <source>
        <dbReference type="ARBA" id="ARBA00022701"/>
    </source>
</evidence>
<dbReference type="InterPro" id="IPR008280">
    <property type="entry name" value="Tub_FtsZ_C"/>
</dbReference>
<keyword evidence="4" id="KW-0342">GTP-binding</keyword>
<gene>
    <name evidence="5" type="ordered locus">MTR_7g076260</name>
</gene>
<dbReference type="InterPro" id="IPR023123">
    <property type="entry name" value="Tubulin_C"/>
</dbReference>
<evidence type="ECO:0000256" key="1">
    <source>
        <dbReference type="ARBA" id="ARBA00009636"/>
    </source>
</evidence>
<dbReference type="HOGENOM" id="CLU_1789811_0_0_1"/>
<dbReference type="EMBL" id="CM001223">
    <property type="protein sequence ID" value="AES80062.1"/>
    <property type="molecule type" value="Genomic_DNA"/>
</dbReference>
<evidence type="ECO:0000313" key="6">
    <source>
        <dbReference type="EnsemblPlants" id="AES80062"/>
    </source>
</evidence>
<reference evidence="5 7" key="2">
    <citation type="journal article" date="2014" name="BMC Genomics">
        <title>An improved genome release (version Mt4.0) for the model legume Medicago truncatula.</title>
        <authorList>
            <person name="Tang H."/>
            <person name="Krishnakumar V."/>
            <person name="Bidwell S."/>
            <person name="Rosen B."/>
            <person name="Chan A."/>
            <person name="Zhou S."/>
            <person name="Gentzbittel L."/>
            <person name="Childs K.L."/>
            <person name="Yandell M."/>
            <person name="Gundlach H."/>
            <person name="Mayer K.F."/>
            <person name="Schwartz D.C."/>
            <person name="Town C.D."/>
        </authorList>
    </citation>
    <scope>GENOME REANNOTATION</scope>
    <source>
        <strain evidence="6 7">cv. Jemalong A17</strain>
    </source>
</reference>
<evidence type="ECO:0000313" key="7">
    <source>
        <dbReference type="Proteomes" id="UP000002051"/>
    </source>
</evidence>
<reference evidence="5 7" key="1">
    <citation type="journal article" date="2011" name="Nature">
        <title>The Medicago genome provides insight into the evolution of rhizobial symbioses.</title>
        <authorList>
            <person name="Young N.D."/>
            <person name="Debelle F."/>
            <person name="Oldroyd G.E."/>
            <person name="Geurts R."/>
            <person name="Cannon S.B."/>
            <person name="Udvardi M.K."/>
            <person name="Benedito V.A."/>
            <person name="Mayer K.F."/>
            <person name="Gouzy J."/>
            <person name="Schoof H."/>
            <person name="Van de Peer Y."/>
            <person name="Proost S."/>
            <person name="Cook D.R."/>
            <person name="Meyers B.C."/>
            <person name="Spannagl M."/>
            <person name="Cheung F."/>
            <person name="De Mita S."/>
            <person name="Krishnakumar V."/>
            <person name="Gundlach H."/>
            <person name="Zhou S."/>
            <person name="Mudge J."/>
            <person name="Bharti A.K."/>
            <person name="Murray J.D."/>
            <person name="Naoumkina M.A."/>
            <person name="Rosen B."/>
            <person name="Silverstein K.A."/>
            <person name="Tang H."/>
            <person name="Rombauts S."/>
            <person name="Zhao P.X."/>
            <person name="Zhou P."/>
            <person name="Barbe V."/>
            <person name="Bardou P."/>
            <person name="Bechner M."/>
            <person name="Bellec A."/>
            <person name="Berger A."/>
            <person name="Berges H."/>
            <person name="Bidwell S."/>
            <person name="Bisseling T."/>
            <person name="Choisne N."/>
            <person name="Couloux A."/>
            <person name="Denny R."/>
            <person name="Deshpande S."/>
            <person name="Dai X."/>
            <person name="Doyle J.J."/>
            <person name="Dudez A.M."/>
            <person name="Farmer A.D."/>
            <person name="Fouteau S."/>
            <person name="Franken C."/>
            <person name="Gibelin C."/>
            <person name="Gish J."/>
            <person name="Goldstein S."/>
            <person name="Gonzalez A.J."/>
            <person name="Green P.J."/>
            <person name="Hallab A."/>
            <person name="Hartog M."/>
            <person name="Hua A."/>
            <person name="Humphray S.J."/>
            <person name="Jeong D.H."/>
            <person name="Jing Y."/>
            <person name="Jocker A."/>
            <person name="Kenton S.M."/>
            <person name="Kim D.J."/>
            <person name="Klee K."/>
            <person name="Lai H."/>
            <person name="Lang C."/>
            <person name="Lin S."/>
            <person name="Macmil S.L."/>
            <person name="Magdelenat G."/>
            <person name="Matthews L."/>
            <person name="McCorrison J."/>
            <person name="Monaghan E.L."/>
            <person name="Mun J.H."/>
            <person name="Najar F.Z."/>
            <person name="Nicholson C."/>
            <person name="Noirot C."/>
            <person name="O'Bleness M."/>
            <person name="Paule C.R."/>
            <person name="Poulain J."/>
            <person name="Prion F."/>
            <person name="Qin B."/>
            <person name="Qu C."/>
            <person name="Retzel E.F."/>
            <person name="Riddle C."/>
            <person name="Sallet E."/>
            <person name="Samain S."/>
            <person name="Samson N."/>
            <person name="Sanders I."/>
            <person name="Saurat O."/>
            <person name="Scarpelli C."/>
            <person name="Schiex T."/>
            <person name="Segurens B."/>
            <person name="Severin A.J."/>
            <person name="Sherrier D.J."/>
            <person name="Shi R."/>
            <person name="Sims S."/>
            <person name="Singer S.R."/>
            <person name="Sinharoy S."/>
            <person name="Sterck L."/>
            <person name="Viollet A."/>
            <person name="Wang B.B."/>
            <person name="Wang K."/>
            <person name="Wang M."/>
            <person name="Wang X."/>
            <person name="Warfsmann J."/>
            <person name="Weissenbach J."/>
            <person name="White D.D."/>
            <person name="White J.D."/>
            <person name="Wiley G.B."/>
            <person name="Wincker P."/>
            <person name="Xing Y."/>
            <person name="Yang L."/>
            <person name="Yao Z."/>
            <person name="Ying F."/>
            <person name="Zhai J."/>
            <person name="Zhou L."/>
            <person name="Zuber A."/>
            <person name="Denarie J."/>
            <person name="Dixon R.A."/>
            <person name="May G.D."/>
            <person name="Schwartz D.C."/>
            <person name="Rogers J."/>
            <person name="Quetier F."/>
            <person name="Town C.D."/>
            <person name="Roe B.A."/>
        </authorList>
    </citation>
    <scope>NUCLEOTIDE SEQUENCE [LARGE SCALE GENOMIC DNA]</scope>
    <source>
        <strain evidence="5">A17</strain>
        <strain evidence="6 7">cv. Jemalong A17</strain>
    </source>
</reference>
<evidence type="ECO:0000313" key="5">
    <source>
        <dbReference type="EMBL" id="AES80062.1"/>
    </source>
</evidence>
<accession>G7L2G8</accession>
<organism evidence="5 7">
    <name type="scientific">Medicago truncatula</name>
    <name type="common">Barrel medic</name>
    <name type="synonym">Medicago tribuloides</name>
    <dbReference type="NCBI Taxonomy" id="3880"/>
    <lineage>
        <taxon>Eukaryota</taxon>
        <taxon>Viridiplantae</taxon>
        <taxon>Streptophyta</taxon>
        <taxon>Embryophyta</taxon>
        <taxon>Tracheophyta</taxon>
        <taxon>Spermatophyta</taxon>
        <taxon>Magnoliopsida</taxon>
        <taxon>eudicotyledons</taxon>
        <taxon>Gunneridae</taxon>
        <taxon>Pentapetalae</taxon>
        <taxon>rosids</taxon>
        <taxon>fabids</taxon>
        <taxon>Fabales</taxon>
        <taxon>Fabaceae</taxon>
        <taxon>Papilionoideae</taxon>
        <taxon>50 kb inversion clade</taxon>
        <taxon>NPAAA clade</taxon>
        <taxon>Hologalegina</taxon>
        <taxon>IRL clade</taxon>
        <taxon>Trifolieae</taxon>
        <taxon>Medicago</taxon>
    </lineage>
</organism>
<dbReference type="Proteomes" id="UP000002051">
    <property type="component" value="Unassembled WGS sequence"/>
</dbReference>
<evidence type="ECO:0000256" key="3">
    <source>
        <dbReference type="ARBA" id="ARBA00022741"/>
    </source>
</evidence>
<dbReference type="AlphaFoldDB" id="G7L2G8"/>
<evidence type="ECO:0000256" key="4">
    <source>
        <dbReference type="ARBA" id="ARBA00023134"/>
    </source>
</evidence>
<reference evidence="6" key="3">
    <citation type="submission" date="2015-04" db="UniProtKB">
        <authorList>
            <consortium name="EnsemblPlants"/>
        </authorList>
    </citation>
    <scope>IDENTIFICATION</scope>
    <source>
        <strain evidence="6">cv. Jemalong A17</strain>
    </source>
</reference>
<name>G7L2G8_MEDTR</name>
<dbReference type="EnsemblPlants" id="AES80062">
    <property type="protein sequence ID" value="AES80062"/>
    <property type="gene ID" value="MTR_7g076260"/>
</dbReference>
<keyword evidence="7" id="KW-1185">Reference proteome</keyword>
<dbReference type="PaxDb" id="3880-AES80062"/>
<proteinExistence type="inferred from homology"/>
<keyword evidence="2" id="KW-0493">Microtubule</keyword>
<comment type="similarity">
    <text evidence="1">Belongs to the tubulin family.</text>
</comment>